<organism evidence="1 2">
    <name type="scientific">Crossiella equi</name>
    <dbReference type="NCBI Taxonomy" id="130796"/>
    <lineage>
        <taxon>Bacteria</taxon>
        <taxon>Bacillati</taxon>
        <taxon>Actinomycetota</taxon>
        <taxon>Actinomycetes</taxon>
        <taxon>Pseudonocardiales</taxon>
        <taxon>Pseudonocardiaceae</taxon>
        <taxon>Crossiella</taxon>
    </lineage>
</organism>
<keyword evidence="2" id="KW-1185">Reference proteome</keyword>
<name>A0ABS5A606_9PSEU</name>
<reference evidence="1 2" key="1">
    <citation type="submission" date="2021-03" db="EMBL/GenBank/DDBJ databases">
        <title>Sequencing the genomes of 1000 actinobacteria strains.</title>
        <authorList>
            <person name="Klenk H.-P."/>
        </authorList>
    </citation>
    <scope>NUCLEOTIDE SEQUENCE [LARGE SCALE GENOMIC DNA]</scope>
    <source>
        <strain evidence="1 2">DSM 44580</strain>
    </source>
</reference>
<accession>A0ABS5A606</accession>
<comment type="caution">
    <text evidence="1">The sequence shown here is derived from an EMBL/GenBank/DDBJ whole genome shotgun (WGS) entry which is preliminary data.</text>
</comment>
<evidence type="ECO:0000313" key="1">
    <source>
        <dbReference type="EMBL" id="MBP2472020.1"/>
    </source>
</evidence>
<protein>
    <submittedName>
        <fullName evidence="1">Uncharacterized protein</fullName>
    </submittedName>
</protein>
<dbReference type="EMBL" id="JAGIOO010000001">
    <property type="protein sequence ID" value="MBP2472020.1"/>
    <property type="molecule type" value="Genomic_DNA"/>
</dbReference>
<dbReference type="Proteomes" id="UP001519363">
    <property type="component" value="Unassembled WGS sequence"/>
</dbReference>
<proteinExistence type="predicted"/>
<sequence>MLEQIRELSDVAPTVGMPLQAEREARSRVLARNPIPQWLLDDETFEPHIVRGLD</sequence>
<dbReference type="RefSeq" id="WP_158103344.1">
    <property type="nucleotide sequence ID" value="NZ_JAGIOO010000001.1"/>
</dbReference>
<gene>
    <name evidence="1" type="ORF">JOF53_000892</name>
</gene>
<evidence type="ECO:0000313" key="2">
    <source>
        <dbReference type="Proteomes" id="UP001519363"/>
    </source>
</evidence>